<dbReference type="Proteomes" id="UP000199220">
    <property type="component" value="Unassembled WGS sequence"/>
</dbReference>
<accession>A0A1H5D2J3</accession>
<protein>
    <submittedName>
        <fullName evidence="2">DNA binding domain-containing protein, excisionase family</fullName>
    </submittedName>
</protein>
<name>A0A1H5D2J3_9MICO</name>
<dbReference type="EMBL" id="FNTX01000001">
    <property type="protein sequence ID" value="SED73072.1"/>
    <property type="molecule type" value="Genomic_DNA"/>
</dbReference>
<dbReference type="STRING" id="648782.SAMN04488554_0548"/>
<dbReference type="Pfam" id="PF12728">
    <property type="entry name" value="HTH_17"/>
    <property type="match status" value="1"/>
</dbReference>
<reference evidence="3" key="1">
    <citation type="submission" date="2016-10" db="EMBL/GenBank/DDBJ databases">
        <authorList>
            <person name="Varghese N."/>
            <person name="Submissions S."/>
        </authorList>
    </citation>
    <scope>NUCLEOTIDE SEQUENCE [LARGE SCALE GENOMIC DNA]</scope>
    <source>
        <strain evidence="3">DSM 21368</strain>
    </source>
</reference>
<gene>
    <name evidence="2" type="ORF">SAMN04488554_0548</name>
</gene>
<sequence length="218" mass="23862">MPLLGVDEVAAHLGVSARRVRNMLAHGHLHGRMLGGQWLIDPTSLPAIPRGPGQPLTPRTAWGLVAISHGQHPHDLTPSEISRLRRRWRELVHEGLPLPKLRSLLARRARRLTYAAPDLPGVLDDDRLARSGRSDRRSGMADNRLAEGYVASVDLDNLIIDHLLTPQELGQTGNVVLYVAPHRVQAPVPWLLVAADLADGGPREAQQAAALIRSELQP</sequence>
<evidence type="ECO:0000259" key="1">
    <source>
        <dbReference type="Pfam" id="PF12728"/>
    </source>
</evidence>
<evidence type="ECO:0000313" key="2">
    <source>
        <dbReference type="EMBL" id="SED73072.1"/>
    </source>
</evidence>
<proteinExistence type="predicted"/>
<dbReference type="InterPro" id="IPR041657">
    <property type="entry name" value="HTH_17"/>
</dbReference>
<feature type="domain" description="Helix-turn-helix" evidence="1">
    <location>
        <begin position="3"/>
        <end position="45"/>
    </location>
</feature>
<keyword evidence="3" id="KW-1185">Reference proteome</keyword>
<dbReference type="RefSeq" id="WP_175476920.1">
    <property type="nucleotide sequence ID" value="NZ_FNTX01000001.1"/>
</dbReference>
<evidence type="ECO:0000313" key="3">
    <source>
        <dbReference type="Proteomes" id="UP000199220"/>
    </source>
</evidence>
<dbReference type="AlphaFoldDB" id="A0A1H5D2J3"/>
<organism evidence="2 3">
    <name type="scientific">Ruania alba</name>
    <dbReference type="NCBI Taxonomy" id="648782"/>
    <lineage>
        <taxon>Bacteria</taxon>
        <taxon>Bacillati</taxon>
        <taxon>Actinomycetota</taxon>
        <taxon>Actinomycetes</taxon>
        <taxon>Micrococcales</taxon>
        <taxon>Ruaniaceae</taxon>
        <taxon>Ruania</taxon>
    </lineage>
</organism>